<sequence>MLINKHKPTIKNIATDTLFKKIGIPDDEIILHKLKNAYFHKDILKKLYTMSSDESISHIIFYGPSGCGKKTIIDLFLEMLYDDQVHHLSDCDYNVTGSGNTTKVETIKQSNYHIVIKPKNNNFDRHLIQDVVKAYARRIPLNIFTTHKPFKTVLINDADELSHYAQTSLRRTMEKFSGTCRFIMRCKSLSKIIAPLRSRCFPFRITAPTNAELLKMLLTISAKDNIDIDLNTCNNIVKRSNGHIKRALWDLESIKLGFDIDEANSTSYEEIINETVELIVSCKLRNIFPIRENIYNIIITNINTTVIIRDIVNKLIYHKKVPLICKLYIPEIAAISEHNLVRGRRDIMHLDYCVIEIMDILNKYINKK</sequence>
<dbReference type="SUPFAM" id="SSF48019">
    <property type="entry name" value="post-AAA+ oligomerization domain-like"/>
    <property type="match status" value="1"/>
</dbReference>
<protein>
    <submittedName>
        <fullName evidence="2">DNA polymerase III delta subunit</fullName>
    </submittedName>
</protein>
<dbReference type="PANTHER" id="PTHR11669:SF1">
    <property type="entry name" value="REPLICATION FACTOR C SUBUNIT 3"/>
    <property type="match status" value="1"/>
</dbReference>
<dbReference type="InterPro" id="IPR050238">
    <property type="entry name" value="DNA_Rep/Repair_Clamp_Loader"/>
</dbReference>
<dbReference type="Pfam" id="PF13177">
    <property type="entry name" value="DNA_pol3_delta2"/>
    <property type="match status" value="1"/>
</dbReference>
<accession>A0A481YYS0</accession>
<gene>
    <name evidence="2" type="ORF">LCMiAC01_00660</name>
</gene>
<dbReference type="Gene3D" id="1.20.272.10">
    <property type="match status" value="1"/>
</dbReference>
<dbReference type="InterPro" id="IPR027417">
    <property type="entry name" value="P-loop_NTPase"/>
</dbReference>
<proteinExistence type="predicted"/>
<evidence type="ECO:0000256" key="1">
    <source>
        <dbReference type="ARBA" id="ARBA00022705"/>
    </source>
</evidence>
<dbReference type="EMBL" id="MK500388">
    <property type="protein sequence ID" value="QBK88402.1"/>
    <property type="molecule type" value="Genomic_DNA"/>
</dbReference>
<organism evidence="2">
    <name type="scientific">Mimivirus LCMiAC01</name>
    <dbReference type="NCBI Taxonomy" id="2506608"/>
    <lineage>
        <taxon>Viruses</taxon>
        <taxon>Varidnaviria</taxon>
        <taxon>Bamfordvirae</taxon>
        <taxon>Nucleocytoviricota</taxon>
        <taxon>Megaviricetes</taxon>
        <taxon>Imitervirales</taxon>
        <taxon>Mimiviridae</taxon>
        <taxon>Klosneuvirinae</taxon>
    </lineage>
</organism>
<name>A0A481YYS0_9VIRU</name>
<reference evidence="2" key="1">
    <citation type="journal article" date="2019" name="MBio">
        <title>Virus Genomes from Deep Sea Sediments Expand the Ocean Megavirome and Support Independent Origins of Viral Gigantism.</title>
        <authorList>
            <person name="Backstrom D."/>
            <person name="Yutin N."/>
            <person name="Jorgensen S.L."/>
            <person name="Dharamshi J."/>
            <person name="Homa F."/>
            <person name="Zaremba-Niedwiedzka K."/>
            <person name="Spang A."/>
            <person name="Wolf Y.I."/>
            <person name="Koonin E.V."/>
            <person name="Ettema T.J."/>
        </authorList>
    </citation>
    <scope>NUCLEOTIDE SEQUENCE</scope>
</reference>
<keyword evidence="1" id="KW-0235">DNA replication</keyword>
<dbReference type="GO" id="GO:0006281">
    <property type="term" value="P:DNA repair"/>
    <property type="evidence" value="ECO:0007669"/>
    <property type="project" value="TreeGrafter"/>
</dbReference>
<dbReference type="GO" id="GO:0006261">
    <property type="term" value="P:DNA-templated DNA replication"/>
    <property type="evidence" value="ECO:0007669"/>
    <property type="project" value="TreeGrafter"/>
</dbReference>
<dbReference type="GO" id="GO:0003689">
    <property type="term" value="F:DNA clamp loader activity"/>
    <property type="evidence" value="ECO:0007669"/>
    <property type="project" value="TreeGrafter"/>
</dbReference>
<dbReference type="Gene3D" id="3.40.50.300">
    <property type="entry name" value="P-loop containing nucleotide triphosphate hydrolases"/>
    <property type="match status" value="1"/>
</dbReference>
<dbReference type="InterPro" id="IPR008921">
    <property type="entry name" value="DNA_pol3_clamp-load_cplx_C"/>
</dbReference>
<dbReference type="PANTHER" id="PTHR11669">
    <property type="entry name" value="REPLICATION FACTOR C / DNA POLYMERASE III GAMMA-TAU SUBUNIT"/>
    <property type="match status" value="1"/>
</dbReference>
<dbReference type="GO" id="GO:0003677">
    <property type="term" value="F:DNA binding"/>
    <property type="evidence" value="ECO:0007669"/>
    <property type="project" value="InterPro"/>
</dbReference>
<dbReference type="SUPFAM" id="SSF52540">
    <property type="entry name" value="P-loop containing nucleoside triphosphate hydrolases"/>
    <property type="match status" value="1"/>
</dbReference>
<evidence type="ECO:0000313" key="2">
    <source>
        <dbReference type="EMBL" id="QBK88402.1"/>
    </source>
</evidence>